<feature type="transmembrane region" description="Helical" evidence="7">
    <location>
        <begin position="207"/>
        <end position="232"/>
    </location>
</feature>
<keyword evidence="6 7" id="KW-0472">Membrane</keyword>
<evidence type="ECO:0000256" key="4">
    <source>
        <dbReference type="ARBA" id="ARBA00022692"/>
    </source>
</evidence>
<keyword evidence="10" id="KW-1185">Reference proteome</keyword>
<proteinExistence type="inferred from homology"/>
<feature type="transmembrane region" description="Helical" evidence="7">
    <location>
        <begin position="124"/>
        <end position="144"/>
    </location>
</feature>
<evidence type="ECO:0000256" key="3">
    <source>
        <dbReference type="ARBA" id="ARBA00022475"/>
    </source>
</evidence>
<feature type="transmembrane region" description="Helical" evidence="7">
    <location>
        <begin position="269"/>
        <end position="286"/>
    </location>
</feature>
<reference evidence="9 10" key="1">
    <citation type="submission" date="2021-11" db="EMBL/GenBank/DDBJ databases">
        <title>Draft genome sequence of Paenibacillus profundus YoMME, a new Gram-positive bacteria with exoelectrogenic properties.</title>
        <authorList>
            <person name="Hubenova Y."/>
            <person name="Hubenova E."/>
            <person name="Manasiev Y."/>
            <person name="Peykov S."/>
            <person name="Mitov M."/>
        </authorList>
    </citation>
    <scope>NUCLEOTIDE SEQUENCE [LARGE SCALE GENOMIC DNA]</scope>
    <source>
        <strain evidence="9 10">YoMME</strain>
    </source>
</reference>
<gene>
    <name evidence="9" type="ORF">LQV63_16030</name>
</gene>
<feature type="transmembrane region" description="Helical" evidence="7">
    <location>
        <begin position="150"/>
        <end position="169"/>
    </location>
</feature>
<feature type="domain" description="EamA" evidence="8">
    <location>
        <begin position="11"/>
        <end position="140"/>
    </location>
</feature>
<feature type="transmembrane region" description="Helical" evidence="7">
    <location>
        <begin position="181"/>
        <end position="201"/>
    </location>
</feature>
<dbReference type="RefSeq" id="WP_233697452.1">
    <property type="nucleotide sequence ID" value="NZ_JAJNBZ010000012.1"/>
</dbReference>
<evidence type="ECO:0000256" key="5">
    <source>
        <dbReference type="ARBA" id="ARBA00022989"/>
    </source>
</evidence>
<feature type="transmembrane region" description="Helical" evidence="7">
    <location>
        <begin position="32"/>
        <end position="56"/>
    </location>
</feature>
<evidence type="ECO:0000256" key="6">
    <source>
        <dbReference type="ARBA" id="ARBA00023136"/>
    </source>
</evidence>
<comment type="subcellular location">
    <subcellularLocation>
        <location evidence="1">Cell membrane</location>
        <topology evidence="1">Multi-pass membrane protein</topology>
    </subcellularLocation>
</comment>
<accession>A0ABS8YMK2</accession>
<feature type="transmembrane region" description="Helical" evidence="7">
    <location>
        <begin position="97"/>
        <end position="117"/>
    </location>
</feature>
<evidence type="ECO:0000256" key="7">
    <source>
        <dbReference type="SAM" id="Phobius"/>
    </source>
</evidence>
<feature type="transmembrane region" description="Helical" evidence="7">
    <location>
        <begin position="9"/>
        <end position="26"/>
    </location>
</feature>
<feature type="transmembrane region" description="Helical" evidence="7">
    <location>
        <begin position="244"/>
        <end position="263"/>
    </location>
</feature>
<evidence type="ECO:0000256" key="2">
    <source>
        <dbReference type="ARBA" id="ARBA00007362"/>
    </source>
</evidence>
<comment type="caution">
    <text evidence="9">The sequence shown here is derived from an EMBL/GenBank/DDBJ whole genome shotgun (WGS) entry which is preliminary data.</text>
</comment>
<dbReference type="PANTHER" id="PTHR32322:SF18">
    <property type="entry name" value="S-ADENOSYLMETHIONINE_S-ADENOSYLHOMOCYSTEINE TRANSPORTER"/>
    <property type="match status" value="1"/>
</dbReference>
<dbReference type="InterPro" id="IPR000620">
    <property type="entry name" value="EamA_dom"/>
</dbReference>
<evidence type="ECO:0000313" key="9">
    <source>
        <dbReference type="EMBL" id="MCE5170814.1"/>
    </source>
</evidence>
<dbReference type="Pfam" id="PF00892">
    <property type="entry name" value="EamA"/>
    <property type="match status" value="2"/>
</dbReference>
<feature type="domain" description="EamA" evidence="8">
    <location>
        <begin position="151"/>
        <end position="286"/>
    </location>
</feature>
<evidence type="ECO:0000259" key="8">
    <source>
        <dbReference type="Pfam" id="PF00892"/>
    </source>
</evidence>
<name>A0ABS8YMK2_9BACL</name>
<organism evidence="9 10">
    <name type="scientific">Paenibacillus profundus</name>
    <dbReference type="NCBI Taxonomy" id="1173085"/>
    <lineage>
        <taxon>Bacteria</taxon>
        <taxon>Bacillati</taxon>
        <taxon>Bacillota</taxon>
        <taxon>Bacilli</taxon>
        <taxon>Bacillales</taxon>
        <taxon>Paenibacillaceae</taxon>
        <taxon>Paenibacillus</taxon>
    </lineage>
</organism>
<keyword evidence="4 7" id="KW-0812">Transmembrane</keyword>
<comment type="similarity">
    <text evidence="2">Belongs to the EamA transporter family.</text>
</comment>
<dbReference type="Proteomes" id="UP001199916">
    <property type="component" value="Unassembled WGS sequence"/>
</dbReference>
<dbReference type="EMBL" id="JAJNBZ010000012">
    <property type="protein sequence ID" value="MCE5170814.1"/>
    <property type="molecule type" value="Genomic_DNA"/>
</dbReference>
<dbReference type="PANTHER" id="PTHR32322">
    <property type="entry name" value="INNER MEMBRANE TRANSPORTER"/>
    <property type="match status" value="1"/>
</dbReference>
<protein>
    <submittedName>
        <fullName evidence="9">DMT family transporter</fullName>
    </submittedName>
</protein>
<feature type="transmembrane region" description="Helical" evidence="7">
    <location>
        <begin position="68"/>
        <end position="91"/>
    </location>
</feature>
<keyword evidence="5 7" id="KW-1133">Transmembrane helix</keyword>
<keyword evidence="3" id="KW-1003">Cell membrane</keyword>
<dbReference type="InterPro" id="IPR050638">
    <property type="entry name" value="AA-Vitamin_Transporters"/>
</dbReference>
<evidence type="ECO:0000256" key="1">
    <source>
        <dbReference type="ARBA" id="ARBA00004651"/>
    </source>
</evidence>
<dbReference type="InterPro" id="IPR037185">
    <property type="entry name" value="EmrE-like"/>
</dbReference>
<dbReference type="SUPFAM" id="SSF103481">
    <property type="entry name" value="Multidrug resistance efflux transporter EmrE"/>
    <property type="match status" value="2"/>
</dbReference>
<sequence>MKRLSQKKTFIFLAFLVVMWGLNWPLTKIGLLYAPPLLFAGIRTFIGGLILLMFAIPRYKNLRLKETWHIYLISAVLNIILYYGLMTFGLIYMPAGLFSAIVFLQPVLLGIFSWMWLGESMFTLKIIGLILGFSGVAIISAGGLIGHASIIGILLALGTALSWSFGTVFMKKTSDQVDSIWVVSLQLLIGGLFLIGSGTTIESWSDIVWNITFISNLLFISIFVIALGWLTYFVLIGSGEASKVGSYTFLIPLISNIISITFLHEAITINLVVGLFLILISIYLVNSKQKNKLNPKAR</sequence>
<evidence type="ECO:0000313" key="10">
    <source>
        <dbReference type="Proteomes" id="UP001199916"/>
    </source>
</evidence>